<proteinExistence type="predicted"/>
<evidence type="ECO:0000313" key="4">
    <source>
        <dbReference type="Proteomes" id="UP000295357"/>
    </source>
</evidence>
<keyword evidence="1" id="KW-0812">Transmembrane</keyword>
<keyword evidence="1" id="KW-0472">Membrane</keyword>
<dbReference type="EMBL" id="SNXE01000003">
    <property type="protein sequence ID" value="TDP11403.1"/>
    <property type="molecule type" value="Genomic_DNA"/>
</dbReference>
<organism evidence="3 4">
    <name type="scientific">Roseateles asaccharophilus</name>
    <dbReference type="NCBI Taxonomy" id="582607"/>
    <lineage>
        <taxon>Bacteria</taxon>
        <taxon>Pseudomonadati</taxon>
        <taxon>Pseudomonadota</taxon>
        <taxon>Betaproteobacteria</taxon>
        <taxon>Burkholderiales</taxon>
        <taxon>Sphaerotilaceae</taxon>
        <taxon>Roseateles</taxon>
    </lineage>
</organism>
<dbReference type="SUPFAM" id="SSF69593">
    <property type="entry name" value="Glycerol-3-phosphate (1)-acyltransferase"/>
    <property type="match status" value="1"/>
</dbReference>
<feature type="transmembrane region" description="Helical" evidence="1">
    <location>
        <begin position="12"/>
        <end position="35"/>
    </location>
</feature>
<accession>A0A4V3CJY2</accession>
<dbReference type="PANTHER" id="PTHR10983:SF16">
    <property type="entry name" value="LYSOCARDIOLIPIN ACYLTRANSFERASE 1"/>
    <property type="match status" value="1"/>
</dbReference>
<evidence type="ECO:0000256" key="1">
    <source>
        <dbReference type="SAM" id="Phobius"/>
    </source>
</evidence>
<sequence length="296" mass="32673">MLRLLPAPLRGLLAATLLGLGTLIGFALMILPALLKLLIPVESVRALCTRAISGVATGWVALNNAWIAGVGAADWDVRGLDGLSPQGWYLVSPNHQSWVDILVLQRVFHRRIPFLKFFLKHELIWVPVIGLCWWALDFPFMKRGRGKGAKAADLATTRKACEKFKKTPTTVINFVEGTRFTPAKHAAQGGPYTHLLKPKVGALSVALATMGDQFEALLDVTLVYPAGTPSFWDLLCGRVGPVSVRIQRREIPAELVGRDPQHDRKVLVQTGRWIEAQWVEKDQLIGELLQARQPSS</sequence>
<keyword evidence="1" id="KW-1133">Transmembrane helix</keyword>
<dbReference type="Pfam" id="PF01553">
    <property type="entry name" value="Acyltransferase"/>
    <property type="match status" value="1"/>
</dbReference>
<evidence type="ECO:0000313" key="3">
    <source>
        <dbReference type="EMBL" id="TDP11403.1"/>
    </source>
</evidence>
<dbReference type="SMART" id="SM00563">
    <property type="entry name" value="PlsC"/>
    <property type="match status" value="1"/>
</dbReference>
<dbReference type="PANTHER" id="PTHR10983">
    <property type="entry name" value="1-ACYLGLYCEROL-3-PHOSPHATE ACYLTRANSFERASE-RELATED"/>
    <property type="match status" value="1"/>
</dbReference>
<dbReference type="OrthoDB" id="319710at2"/>
<keyword evidence="4" id="KW-1185">Reference proteome</keyword>
<dbReference type="CDD" id="cd07990">
    <property type="entry name" value="LPLAT_LCLAT1-like"/>
    <property type="match status" value="1"/>
</dbReference>
<dbReference type="NCBIfam" id="NF010621">
    <property type="entry name" value="PRK14014.1"/>
    <property type="match status" value="1"/>
</dbReference>
<keyword evidence="3" id="KW-0012">Acyltransferase</keyword>
<dbReference type="Proteomes" id="UP000295357">
    <property type="component" value="Unassembled WGS sequence"/>
</dbReference>
<feature type="domain" description="Phospholipid/glycerol acyltransferase" evidence="2">
    <location>
        <begin position="89"/>
        <end position="225"/>
    </location>
</feature>
<gene>
    <name evidence="3" type="ORF">DFR39_103330</name>
</gene>
<evidence type="ECO:0000259" key="2">
    <source>
        <dbReference type="SMART" id="SM00563"/>
    </source>
</evidence>
<protein>
    <submittedName>
        <fullName evidence="3">1-acyl-sn-glycerol-3-phosphate acyltransferase</fullName>
    </submittedName>
</protein>
<dbReference type="GO" id="GO:0016746">
    <property type="term" value="F:acyltransferase activity"/>
    <property type="evidence" value="ECO:0007669"/>
    <property type="project" value="UniProtKB-KW"/>
</dbReference>
<comment type="caution">
    <text evidence="3">The sequence shown here is derived from an EMBL/GenBank/DDBJ whole genome shotgun (WGS) entry which is preliminary data.</text>
</comment>
<reference evidence="3 4" key="1">
    <citation type="submission" date="2019-03" db="EMBL/GenBank/DDBJ databases">
        <title>Genomic Encyclopedia of Type Strains, Phase IV (KMG-IV): sequencing the most valuable type-strain genomes for metagenomic binning, comparative biology and taxonomic classification.</title>
        <authorList>
            <person name="Goeker M."/>
        </authorList>
    </citation>
    <scope>NUCLEOTIDE SEQUENCE [LARGE SCALE GENOMIC DNA]</scope>
    <source>
        <strain evidence="3 4">DSM 25082</strain>
    </source>
</reference>
<name>A0A4V3CJY2_9BURK</name>
<keyword evidence="3" id="KW-0808">Transferase</keyword>
<dbReference type="RefSeq" id="WP_133603300.1">
    <property type="nucleotide sequence ID" value="NZ_JAUFPJ010000006.1"/>
</dbReference>
<dbReference type="InterPro" id="IPR002123">
    <property type="entry name" value="Plipid/glycerol_acylTrfase"/>
</dbReference>
<dbReference type="AlphaFoldDB" id="A0A4V3CJY2"/>